<sequence>MLHTRPFDQTRKLLNIAIPIGMIEAVGHLLVLTDLIIVGRLGALEFAAVGLAITFFWTFVVVGISVISVIGVLIAEKCAFAVQEDETGLYGAHGLWVCILMIVILAPAIGFMSDFLTLTGLQRELLPHIEAYTHAVVWALAPALLFAWLRSIFTGIEILTPITLIAIIAVPTNVALSMMLVFGMGPLPGYGVAGAGYATALVNLAMFVALSIYLRRQMPTMYSALKANFLKVEHKILKHLLHVGGGQGVITLLENGMFAVVAVLVGSLSVEALAAHNMVYAVLELCILIVLGFGEGTMIRVANSIGINNYVMAYRVCGIALVFSIVIAAIMSSALVLSPGLISALFLSGDNSPSEDDVRAVLATFVVAASLSLLFDATQTVLYHAIRATRDEYIPVLIAFFGYWIVGLGCGYVFGFILGFGIAGIWTGLAIGFCAITVLMGVRLHYRLRHLEAHLLSPRL</sequence>
<evidence type="ECO:0000256" key="2">
    <source>
        <dbReference type="SAM" id="Phobius"/>
    </source>
</evidence>
<proteinExistence type="predicted"/>
<dbReference type="InterPro" id="IPR050222">
    <property type="entry name" value="MATE_MdtK"/>
</dbReference>
<feature type="transmembrane region" description="Helical" evidence="2">
    <location>
        <begin position="49"/>
        <end position="75"/>
    </location>
</feature>
<evidence type="ECO:0000256" key="1">
    <source>
        <dbReference type="ARBA" id="ARBA00022448"/>
    </source>
</evidence>
<feature type="transmembrane region" description="Helical" evidence="2">
    <location>
        <begin position="161"/>
        <end position="182"/>
    </location>
</feature>
<dbReference type="AlphaFoldDB" id="A0A383RVX2"/>
<feature type="transmembrane region" description="Helical" evidence="2">
    <location>
        <begin position="396"/>
        <end position="417"/>
    </location>
</feature>
<organism evidence="3 4">
    <name type="scientific">Pseudomonas reidholzensis</name>
    <dbReference type="NCBI Taxonomy" id="1785162"/>
    <lineage>
        <taxon>Bacteria</taxon>
        <taxon>Pseudomonadati</taxon>
        <taxon>Pseudomonadota</taxon>
        <taxon>Gammaproteobacteria</taxon>
        <taxon>Pseudomonadales</taxon>
        <taxon>Pseudomonadaceae</taxon>
        <taxon>Pseudomonas</taxon>
    </lineage>
</organism>
<gene>
    <name evidence="3" type="primary">norM</name>
    <name evidence="3" type="ORF">CCOS865_02805</name>
</gene>
<reference evidence="4" key="1">
    <citation type="submission" date="2018-08" db="EMBL/GenBank/DDBJ databases">
        <authorList>
            <person name="Blom J."/>
        </authorList>
    </citation>
    <scope>NUCLEOTIDE SEQUENCE [LARGE SCALE GENOMIC DNA]</scope>
    <source>
        <strain evidence="4">CCOS 865</strain>
    </source>
</reference>
<feature type="transmembrane region" description="Helical" evidence="2">
    <location>
        <begin position="423"/>
        <end position="442"/>
    </location>
</feature>
<feature type="transmembrane region" description="Helical" evidence="2">
    <location>
        <begin position="12"/>
        <end position="37"/>
    </location>
</feature>
<dbReference type="GO" id="GO:0005886">
    <property type="term" value="C:plasma membrane"/>
    <property type="evidence" value="ECO:0007669"/>
    <property type="project" value="TreeGrafter"/>
</dbReference>
<keyword evidence="2" id="KW-0472">Membrane</keyword>
<dbReference type="PANTHER" id="PTHR43298">
    <property type="entry name" value="MULTIDRUG RESISTANCE PROTEIN NORM-RELATED"/>
    <property type="match status" value="1"/>
</dbReference>
<dbReference type="GO" id="GO:0015297">
    <property type="term" value="F:antiporter activity"/>
    <property type="evidence" value="ECO:0007669"/>
    <property type="project" value="InterPro"/>
</dbReference>
<feature type="transmembrane region" description="Helical" evidence="2">
    <location>
        <begin position="87"/>
        <end position="111"/>
    </location>
</feature>
<feature type="transmembrane region" description="Helical" evidence="2">
    <location>
        <begin position="358"/>
        <end position="375"/>
    </location>
</feature>
<evidence type="ECO:0000313" key="4">
    <source>
        <dbReference type="Proteomes" id="UP000263595"/>
    </source>
</evidence>
<keyword evidence="4" id="KW-1185">Reference proteome</keyword>
<dbReference type="Proteomes" id="UP000263595">
    <property type="component" value="Unassembled WGS sequence"/>
</dbReference>
<feature type="transmembrane region" description="Helical" evidence="2">
    <location>
        <begin position="313"/>
        <end position="338"/>
    </location>
</feature>
<dbReference type="OrthoDB" id="9780160at2"/>
<name>A0A383RVX2_9PSED</name>
<feature type="transmembrane region" description="Helical" evidence="2">
    <location>
        <begin position="278"/>
        <end position="301"/>
    </location>
</feature>
<feature type="transmembrane region" description="Helical" evidence="2">
    <location>
        <begin position="194"/>
        <end position="214"/>
    </location>
</feature>
<dbReference type="EMBL" id="UNOZ01000019">
    <property type="protein sequence ID" value="SYX90538.1"/>
    <property type="molecule type" value="Genomic_DNA"/>
</dbReference>
<dbReference type="InterPro" id="IPR002528">
    <property type="entry name" value="MATE_fam"/>
</dbReference>
<dbReference type="GO" id="GO:0042910">
    <property type="term" value="F:xenobiotic transmembrane transporter activity"/>
    <property type="evidence" value="ECO:0007669"/>
    <property type="project" value="InterPro"/>
</dbReference>
<dbReference type="NCBIfam" id="TIGR00797">
    <property type="entry name" value="matE"/>
    <property type="match status" value="1"/>
</dbReference>
<dbReference type="PANTHER" id="PTHR43298:SF2">
    <property type="entry name" value="FMN_FAD EXPORTER YEEO-RELATED"/>
    <property type="match status" value="1"/>
</dbReference>
<keyword evidence="2" id="KW-1133">Transmembrane helix</keyword>
<dbReference type="Pfam" id="PF01554">
    <property type="entry name" value="MatE"/>
    <property type="match status" value="2"/>
</dbReference>
<keyword evidence="1" id="KW-0813">Transport</keyword>
<protein>
    <submittedName>
        <fullName evidence="3">Putative multidrug resistance protein NorM</fullName>
    </submittedName>
</protein>
<feature type="transmembrane region" description="Helical" evidence="2">
    <location>
        <begin position="131"/>
        <end position="149"/>
    </location>
</feature>
<feature type="transmembrane region" description="Helical" evidence="2">
    <location>
        <begin position="240"/>
        <end position="266"/>
    </location>
</feature>
<keyword evidence="2" id="KW-0812">Transmembrane</keyword>
<dbReference type="RefSeq" id="WP_119141855.1">
    <property type="nucleotide sequence ID" value="NZ_CBCSFL010000007.1"/>
</dbReference>
<evidence type="ECO:0000313" key="3">
    <source>
        <dbReference type="EMBL" id="SYX90538.1"/>
    </source>
</evidence>
<accession>A0A383RVX2</accession>